<evidence type="ECO:0000259" key="1">
    <source>
        <dbReference type="Pfam" id="PF15631"/>
    </source>
</evidence>
<dbReference type="InterPro" id="IPR028921">
    <property type="entry name" value="NTF2_fold_dom"/>
</dbReference>
<accession>A0ABU1CF56</accession>
<evidence type="ECO:0000313" key="2">
    <source>
        <dbReference type="EMBL" id="MDR0183574.1"/>
    </source>
</evidence>
<sequence>MKRYLSVFPALVIVTFLMLSCGGEIVRSSPRPNPIEVANSYVTEHYPDFDPEENPAHVRDGEDVWIVEYMLPDSALGGPPVVTVSKKDLKVVSSYRTQ</sequence>
<reference evidence="2 3" key="1">
    <citation type="submission" date="2023-04" db="EMBL/GenBank/DDBJ databases">
        <title>Lysobacter sp. strain UC isolated from soil sample.</title>
        <authorList>
            <person name="Choksket S."/>
            <person name="Harshvardhan F."/>
            <person name="Rana R."/>
            <person name="Patil P.B."/>
            <person name="Korpole S."/>
        </authorList>
    </citation>
    <scope>NUCLEOTIDE SEQUENCE [LARGE SCALE GENOMIC DNA]</scope>
    <source>
        <strain evidence="2 3">UC</strain>
    </source>
</reference>
<organism evidence="2 3">
    <name type="scientific">Lysobacter arvi</name>
    <dbReference type="NCBI Taxonomy" id="3038776"/>
    <lineage>
        <taxon>Bacteria</taxon>
        <taxon>Pseudomonadati</taxon>
        <taxon>Pseudomonadota</taxon>
        <taxon>Gammaproteobacteria</taxon>
        <taxon>Lysobacterales</taxon>
        <taxon>Lysobacteraceae</taxon>
        <taxon>Lysobacter</taxon>
    </lineage>
</organism>
<protein>
    <submittedName>
        <fullName evidence="2">NTF2 fold immunity protein</fullName>
    </submittedName>
</protein>
<evidence type="ECO:0000313" key="3">
    <source>
        <dbReference type="Proteomes" id="UP001233535"/>
    </source>
</evidence>
<dbReference type="PROSITE" id="PS51257">
    <property type="entry name" value="PROKAR_LIPOPROTEIN"/>
    <property type="match status" value="1"/>
</dbReference>
<name>A0ABU1CF56_9GAMM</name>
<dbReference type="RefSeq" id="WP_309262716.1">
    <property type="nucleotide sequence ID" value="NZ_JARUHG010000003.1"/>
</dbReference>
<dbReference type="Proteomes" id="UP001233535">
    <property type="component" value="Unassembled WGS sequence"/>
</dbReference>
<keyword evidence="3" id="KW-1185">Reference proteome</keyword>
<comment type="caution">
    <text evidence="2">The sequence shown here is derived from an EMBL/GenBank/DDBJ whole genome shotgun (WGS) entry which is preliminary data.</text>
</comment>
<proteinExistence type="predicted"/>
<gene>
    <name evidence="2" type="ORF">P8609_11450</name>
</gene>
<dbReference type="Pfam" id="PF15631">
    <property type="entry name" value="Imm-NTF2-2"/>
    <property type="match status" value="1"/>
</dbReference>
<feature type="domain" description="NTF2 fold" evidence="1">
    <location>
        <begin position="35"/>
        <end position="96"/>
    </location>
</feature>
<dbReference type="EMBL" id="JARUHG010000003">
    <property type="protein sequence ID" value="MDR0183574.1"/>
    <property type="molecule type" value="Genomic_DNA"/>
</dbReference>